<sequence>MFSSKCVLFGLVALSFFIALSSACHPVDVSPPSNNDVVTESMERGNGGGTGTTNIPNIPADSSSTPPPVKDVSTKPPTTKANEECNAIDLSTPGNSEFKKEDGMFKCMDKTHDQIVIDYDDTAASKETLMKKSQEFMCKAGKWQHGTKDVKSVTCQKKKDCSELTKELMGTPLPMLTKADSTITCTGTNRISRLFVDNVEKGNKDENAKKTTLVLECADGAWKAGTAAFTPTSITCEEDMCETDPANAVENMNGAVTIAMNGANLKLDCSTDKFLKIDDKDVDPKGATAELSCRGAKWQYKAKDAAKQYLTEIYKEALVHNFYVLIDKRREDAKINRDLHCELQMVSFSRDSVPRIGIPNHLDELFAVKELNLVVLDPVLLKCIINNECVEAMATPIIQIGTFLNNMKLIRMVFDRKLEEKSWSLNVINDNTAVLTMNHWSGFEKKVVLCVLQDDPKKDYYRLAAENSTEVIERAIDKFNTTEVGGFVVPENLQRFQQWWENGRFIECNRTLADNIFKQSKNNTRIITEEHVTHFKIFWNMLMESGQLPMLMFGSLLGWYRNCGMIPYTADIDVAVKIAQYNETFAEKHKKMWNYGIHRVLAKKEYGLEMTIRIPGTKKDANADIFYLYPHNSTYEWMSITYSKSSGWKRLKTMTPTVKELCTGDIDGHLFFVPCNYMESISASMGNDWQEPLEHFGYTGNGKLTYSDVYRSVALVVTVCRLFQLVAGGKQLSAALSFYEAITDISEYRYVDLYYCSPMLDVNDVKDCKGGEYDETPTDDDYLEAVQARMDNWEDQHSCFVTAVSLIEPR</sequence>
<dbReference type="Pfam" id="PF04991">
    <property type="entry name" value="LicD"/>
    <property type="match status" value="1"/>
</dbReference>
<dbReference type="EMBL" id="JAUCMV010000002">
    <property type="protein sequence ID" value="KAK0420184.1"/>
    <property type="molecule type" value="Genomic_DNA"/>
</dbReference>
<keyword evidence="6" id="KW-0732">Signal</keyword>
<dbReference type="AlphaFoldDB" id="A0AA39M4F6"/>
<evidence type="ECO:0000256" key="6">
    <source>
        <dbReference type="SAM" id="SignalP"/>
    </source>
</evidence>
<keyword evidence="3" id="KW-1133">Transmembrane helix</keyword>
<organism evidence="8 9">
    <name type="scientific">Steinernema hermaphroditum</name>
    <dbReference type="NCBI Taxonomy" id="289476"/>
    <lineage>
        <taxon>Eukaryota</taxon>
        <taxon>Metazoa</taxon>
        <taxon>Ecdysozoa</taxon>
        <taxon>Nematoda</taxon>
        <taxon>Chromadorea</taxon>
        <taxon>Rhabditida</taxon>
        <taxon>Tylenchina</taxon>
        <taxon>Panagrolaimomorpha</taxon>
        <taxon>Strongyloidoidea</taxon>
        <taxon>Steinernematidae</taxon>
        <taxon>Steinernema</taxon>
    </lineage>
</organism>
<keyword evidence="2" id="KW-0812">Transmembrane</keyword>
<evidence type="ECO:0000259" key="7">
    <source>
        <dbReference type="Pfam" id="PF04991"/>
    </source>
</evidence>
<accession>A0AA39M4F6</accession>
<reference evidence="8" key="1">
    <citation type="submission" date="2023-06" db="EMBL/GenBank/DDBJ databases">
        <title>Genomic analysis of the entomopathogenic nematode Steinernema hermaphroditum.</title>
        <authorList>
            <person name="Schwarz E.M."/>
            <person name="Heppert J.K."/>
            <person name="Baniya A."/>
            <person name="Schwartz H.T."/>
            <person name="Tan C.-H."/>
            <person name="Antoshechkin I."/>
            <person name="Sternberg P.W."/>
            <person name="Goodrich-Blair H."/>
            <person name="Dillman A.R."/>
        </authorList>
    </citation>
    <scope>NUCLEOTIDE SEQUENCE</scope>
    <source>
        <strain evidence="8">PS9179</strain>
        <tissue evidence="8">Whole animal</tissue>
    </source>
</reference>
<evidence type="ECO:0000256" key="2">
    <source>
        <dbReference type="ARBA" id="ARBA00022692"/>
    </source>
</evidence>
<dbReference type="PANTHER" id="PTHR15407:SF28">
    <property type="entry name" value="RIBITOL-5-PHOSPHATE TRANSFERASE FKTN"/>
    <property type="match status" value="1"/>
</dbReference>
<keyword evidence="9" id="KW-1185">Reference proteome</keyword>
<name>A0AA39M4F6_9BILA</name>
<feature type="signal peptide" evidence="6">
    <location>
        <begin position="1"/>
        <end position="23"/>
    </location>
</feature>
<evidence type="ECO:0000313" key="9">
    <source>
        <dbReference type="Proteomes" id="UP001175271"/>
    </source>
</evidence>
<evidence type="ECO:0000256" key="5">
    <source>
        <dbReference type="SAM" id="MobiDB-lite"/>
    </source>
</evidence>
<feature type="chain" id="PRO_5041230624" description="LicD/FKTN/FKRP nucleotidyltransferase domain-containing protein" evidence="6">
    <location>
        <begin position="24"/>
        <end position="810"/>
    </location>
</feature>
<dbReference type="PROSITE" id="PS51257">
    <property type="entry name" value="PROKAR_LIPOPROTEIN"/>
    <property type="match status" value="1"/>
</dbReference>
<gene>
    <name evidence="8" type="ORF">QR680_014558</name>
</gene>
<proteinExistence type="predicted"/>
<comment type="caution">
    <text evidence="8">The sequence shown here is derived from an EMBL/GenBank/DDBJ whole genome shotgun (WGS) entry which is preliminary data.</text>
</comment>
<evidence type="ECO:0000313" key="8">
    <source>
        <dbReference type="EMBL" id="KAK0420184.1"/>
    </source>
</evidence>
<dbReference type="Proteomes" id="UP001175271">
    <property type="component" value="Unassembled WGS sequence"/>
</dbReference>
<evidence type="ECO:0000256" key="3">
    <source>
        <dbReference type="ARBA" id="ARBA00022989"/>
    </source>
</evidence>
<dbReference type="GO" id="GO:0016020">
    <property type="term" value="C:membrane"/>
    <property type="evidence" value="ECO:0007669"/>
    <property type="project" value="UniProtKB-SubCell"/>
</dbReference>
<feature type="region of interest" description="Disordered" evidence="5">
    <location>
        <begin position="41"/>
        <end position="81"/>
    </location>
</feature>
<keyword evidence="4" id="KW-0472">Membrane</keyword>
<dbReference type="InterPro" id="IPR007074">
    <property type="entry name" value="LicD/FKTN/FKRP_NTP_transf"/>
</dbReference>
<dbReference type="PANTHER" id="PTHR15407">
    <property type="entry name" value="FUKUTIN-RELATED"/>
    <property type="match status" value="1"/>
</dbReference>
<feature type="domain" description="LicD/FKTN/FKRP nucleotidyltransferase" evidence="7">
    <location>
        <begin position="550"/>
        <end position="583"/>
    </location>
</feature>
<evidence type="ECO:0000256" key="4">
    <source>
        <dbReference type="ARBA" id="ARBA00023136"/>
    </source>
</evidence>
<evidence type="ECO:0000256" key="1">
    <source>
        <dbReference type="ARBA" id="ARBA00004167"/>
    </source>
</evidence>
<protein>
    <recommendedName>
        <fullName evidence="7">LicD/FKTN/FKRP nucleotidyltransferase domain-containing protein</fullName>
    </recommendedName>
</protein>
<dbReference type="InterPro" id="IPR009644">
    <property type="entry name" value="FKTN/MNN4/W02B3.4-1"/>
</dbReference>
<comment type="subcellular location">
    <subcellularLocation>
        <location evidence="1">Membrane</location>
        <topology evidence="1">Single-pass membrane protein</topology>
    </subcellularLocation>
</comment>